<keyword evidence="8" id="KW-1185">Reference proteome</keyword>
<feature type="transmembrane region" description="Helical" evidence="6">
    <location>
        <begin position="183"/>
        <end position="215"/>
    </location>
</feature>
<feature type="compositionally biased region" description="Low complexity" evidence="5">
    <location>
        <begin position="321"/>
        <end position="333"/>
    </location>
</feature>
<protein>
    <recommendedName>
        <fullName evidence="9">DUF1751-domain-containing protein</fullName>
    </recommendedName>
</protein>
<dbReference type="GO" id="GO:0006890">
    <property type="term" value="P:retrograde vesicle-mediated transport, Golgi to endoplasmic reticulum"/>
    <property type="evidence" value="ECO:0007669"/>
    <property type="project" value="InterPro"/>
</dbReference>
<feature type="transmembrane region" description="Helical" evidence="6">
    <location>
        <begin position="81"/>
        <end position="98"/>
    </location>
</feature>
<accession>A0AAN6GUS4</accession>
<comment type="caution">
    <text evidence="7">The sequence shown here is derived from an EMBL/GenBank/DDBJ whole genome shotgun (WGS) entry which is preliminary data.</text>
</comment>
<dbReference type="GO" id="GO:0016020">
    <property type="term" value="C:membrane"/>
    <property type="evidence" value="ECO:0007669"/>
    <property type="project" value="UniProtKB-SubCell"/>
</dbReference>
<feature type="compositionally biased region" description="Acidic residues" evidence="5">
    <location>
        <begin position="359"/>
        <end position="372"/>
    </location>
</feature>
<evidence type="ECO:0000256" key="1">
    <source>
        <dbReference type="ARBA" id="ARBA00004141"/>
    </source>
</evidence>
<name>A0AAN6GUS4_9BASI</name>
<proteinExistence type="predicted"/>
<comment type="subcellular location">
    <subcellularLocation>
        <location evidence="1">Membrane</location>
        <topology evidence="1">Multi-pass membrane protein</topology>
    </subcellularLocation>
</comment>
<evidence type="ECO:0008006" key="9">
    <source>
        <dbReference type="Google" id="ProtNLM"/>
    </source>
</evidence>
<dbReference type="EMBL" id="JAPDMZ010000028">
    <property type="protein sequence ID" value="KAK0555316.1"/>
    <property type="molecule type" value="Genomic_DNA"/>
</dbReference>
<feature type="compositionally biased region" description="Low complexity" evidence="5">
    <location>
        <begin position="391"/>
        <end position="400"/>
    </location>
</feature>
<reference evidence="7" key="1">
    <citation type="journal article" date="2023" name="PhytoFront">
        <title>Draft Genome Resources of Seven Strains of Tilletia horrida, Causal Agent of Kernel Smut of Rice.</title>
        <authorList>
            <person name="Khanal S."/>
            <person name="Antony Babu S."/>
            <person name="Zhou X.G."/>
        </authorList>
    </citation>
    <scope>NUCLEOTIDE SEQUENCE</scope>
    <source>
        <strain evidence="7">TX6</strain>
    </source>
</reference>
<dbReference type="InterPro" id="IPR013861">
    <property type="entry name" value="TMEM115/Pdh1/Rbl19"/>
</dbReference>
<dbReference type="Gene3D" id="1.20.1540.10">
    <property type="entry name" value="Rhomboid-like"/>
    <property type="match status" value="1"/>
</dbReference>
<keyword evidence="4 6" id="KW-0472">Membrane</keyword>
<evidence type="ECO:0000256" key="6">
    <source>
        <dbReference type="SAM" id="Phobius"/>
    </source>
</evidence>
<evidence type="ECO:0000256" key="2">
    <source>
        <dbReference type="ARBA" id="ARBA00022692"/>
    </source>
</evidence>
<dbReference type="SUPFAM" id="SSF144091">
    <property type="entry name" value="Rhomboid-like"/>
    <property type="match status" value="1"/>
</dbReference>
<dbReference type="InterPro" id="IPR035952">
    <property type="entry name" value="Rhomboid-like_sf"/>
</dbReference>
<feature type="transmembrane region" description="Helical" evidence="6">
    <location>
        <begin position="110"/>
        <end position="132"/>
    </location>
</feature>
<evidence type="ECO:0000313" key="7">
    <source>
        <dbReference type="EMBL" id="KAK0555316.1"/>
    </source>
</evidence>
<dbReference type="Pfam" id="PF08551">
    <property type="entry name" value="DUF1751"/>
    <property type="match status" value="1"/>
</dbReference>
<evidence type="ECO:0000256" key="5">
    <source>
        <dbReference type="SAM" id="MobiDB-lite"/>
    </source>
</evidence>
<keyword evidence="3 6" id="KW-1133">Transmembrane helix</keyword>
<organism evidence="7 8">
    <name type="scientific">Tilletia horrida</name>
    <dbReference type="NCBI Taxonomy" id="155126"/>
    <lineage>
        <taxon>Eukaryota</taxon>
        <taxon>Fungi</taxon>
        <taxon>Dikarya</taxon>
        <taxon>Basidiomycota</taxon>
        <taxon>Ustilaginomycotina</taxon>
        <taxon>Exobasidiomycetes</taxon>
        <taxon>Tilletiales</taxon>
        <taxon>Tilletiaceae</taxon>
        <taxon>Tilletia</taxon>
    </lineage>
</organism>
<gene>
    <name evidence="7" type="ORF">OC846_001744</name>
</gene>
<dbReference type="FunFam" id="1.20.1540.10:FF:000004">
    <property type="entry name" value="Transmembrane protein 115"/>
    <property type="match status" value="1"/>
</dbReference>
<sequence>MGALSLVSSIPPATRALTGALLAFSSFIAVLRWFGTDEKLHFVTFSRADSALKFPWLVIVPGQSFWYPWTLLTAAFCETSLIEFLVSAISLPLAGAYLERIWGSRELLRFTAITIVLSNVVAWFLAVLIFVVFRSEFAVFGLQYHGLEALQVGFLVALTQLIPEHAVQLFRGAISIQVKKLPMLYVGFSNVMCLLGYTSPFILIQLGWLVAWAYLRFFKIGESGIRGDRSETFSFTPVVSRISSFLHGIFVRLRVIKPWTYQPGDLEVGLGGPASANSYASPQQSSASRAEAERRRAMALKALDQRMAGKGGSGGGGGARTGLKGAIRTSNLGSSGGGGAANGSSSRGGPHSVVFSVPEENEDELAAAEQEELAASSAAALVDDEDGDEPAAGSGRKANAAGGGGNASSALPPREAKPVSGTTREDDGDADGQGEKDTLLGGNANNGGVSASSR</sequence>
<evidence type="ECO:0000256" key="3">
    <source>
        <dbReference type="ARBA" id="ARBA00022989"/>
    </source>
</evidence>
<keyword evidence="2 6" id="KW-0812">Transmembrane</keyword>
<evidence type="ECO:0000313" key="8">
    <source>
        <dbReference type="Proteomes" id="UP001176517"/>
    </source>
</evidence>
<dbReference type="PANTHER" id="PTHR13377:SF3">
    <property type="entry name" value="TRANSMEMBRANE PROTEIN 115"/>
    <property type="match status" value="1"/>
</dbReference>
<dbReference type="AlphaFoldDB" id="A0AAN6GUS4"/>
<feature type="transmembrane region" description="Helical" evidence="6">
    <location>
        <begin position="54"/>
        <end position="75"/>
    </location>
</feature>
<feature type="compositionally biased region" description="Gly residues" evidence="5">
    <location>
        <begin position="309"/>
        <end position="320"/>
    </location>
</feature>
<evidence type="ECO:0000256" key="4">
    <source>
        <dbReference type="ARBA" id="ARBA00023136"/>
    </source>
</evidence>
<dbReference type="SMART" id="SM01160">
    <property type="entry name" value="DUF1751"/>
    <property type="match status" value="1"/>
</dbReference>
<feature type="compositionally biased region" description="Low complexity" evidence="5">
    <location>
        <begin position="441"/>
        <end position="454"/>
    </location>
</feature>
<dbReference type="GO" id="GO:0005794">
    <property type="term" value="C:Golgi apparatus"/>
    <property type="evidence" value="ECO:0007669"/>
    <property type="project" value="TreeGrafter"/>
</dbReference>
<feature type="transmembrane region" description="Helical" evidence="6">
    <location>
        <begin position="16"/>
        <end position="34"/>
    </location>
</feature>
<dbReference type="Proteomes" id="UP001176517">
    <property type="component" value="Unassembled WGS sequence"/>
</dbReference>
<feature type="region of interest" description="Disordered" evidence="5">
    <location>
        <begin position="303"/>
        <end position="454"/>
    </location>
</feature>
<dbReference type="PANTHER" id="PTHR13377">
    <property type="entry name" value="PLACENTAL PROTEIN 6"/>
    <property type="match status" value="1"/>
</dbReference>